<evidence type="ECO:0000313" key="1">
    <source>
        <dbReference type="EMBL" id="EIJ43621.1"/>
    </source>
</evidence>
<dbReference type="HOGENOM" id="CLU_726967_0_0_6"/>
<organism evidence="1 2">
    <name type="scientific">Beggiatoa alba B18LD</name>
    <dbReference type="NCBI Taxonomy" id="395493"/>
    <lineage>
        <taxon>Bacteria</taxon>
        <taxon>Pseudomonadati</taxon>
        <taxon>Pseudomonadota</taxon>
        <taxon>Gammaproteobacteria</taxon>
        <taxon>Thiotrichales</taxon>
        <taxon>Thiotrichaceae</taxon>
        <taxon>Beggiatoa</taxon>
    </lineage>
</organism>
<protein>
    <submittedName>
        <fullName evidence="1">Uncharacterized protein</fullName>
    </submittedName>
</protein>
<gene>
    <name evidence="1" type="ORF">BegalDRAFT_2786</name>
</gene>
<keyword evidence="2" id="KW-1185">Reference proteome</keyword>
<evidence type="ECO:0000313" key="2">
    <source>
        <dbReference type="Proteomes" id="UP000005744"/>
    </source>
</evidence>
<dbReference type="OrthoDB" id="513635at2"/>
<proteinExistence type="predicted"/>
<dbReference type="RefSeq" id="WP_002690942.1">
    <property type="nucleotide sequence ID" value="NZ_JH600070.1"/>
</dbReference>
<accession>I3CJ28</accession>
<dbReference type="AlphaFoldDB" id="I3CJ28"/>
<reference evidence="1 2" key="1">
    <citation type="submission" date="2011-11" db="EMBL/GenBank/DDBJ databases">
        <title>Improved High-Quality Draft sequence of Beggiatoa alba B18lD.</title>
        <authorList>
            <consortium name="US DOE Joint Genome Institute"/>
            <person name="Lucas S."/>
            <person name="Han J."/>
            <person name="Lapidus A."/>
            <person name="Cheng J.-F."/>
            <person name="Goodwin L."/>
            <person name="Pitluck S."/>
            <person name="Peters L."/>
            <person name="Mikhailova N."/>
            <person name="Held B."/>
            <person name="Detter J.C."/>
            <person name="Han C."/>
            <person name="Tapia R."/>
            <person name="Land M."/>
            <person name="Hauser L."/>
            <person name="Kyrpides N."/>
            <person name="Ivanova N."/>
            <person name="Pagani I."/>
            <person name="Samuel K."/>
            <person name="Teske A."/>
            <person name="Mueller J."/>
            <person name="Woyke T."/>
        </authorList>
    </citation>
    <scope>NUCLEOTIDE SEQUENCE [LARGE SCALE GENOMIC DNA]</scope>
    <source>
        <strain evidence="1 2">B18LD</strain>
    </source>
</reference>
<name>I3CJ28_9GAMM</name>
<dbReference type="eggNOG" id="ENOG5033TYN">
    <property type="taxonomic scope" value="Bacteria"/>
</dbReference>
<sequence>MYSGQKRAQKLYEILKQTLSDSEVQLWIEGEGVDWSCYVKMAERVCNIACFEPRDGYYIVFMENKSNKATGRTTHIDSNIIQAIKDWIYGHSFNEFYDKFDFINNEKKGLQKFLDASLINYPELKQCTIDFKCQFGDSYFLWFKTQNRACCLRSVNNRICQCEFYSDADWDSSNRALFDLFEEKVPHDVPLDLIIKYWLCDNFMPSQLEQHFLWFKAGKLAHYYELGKRIEGEFILSWEIAIPRIARSIDYILDVFPSMEEDEVFLKYRKAIENKLKFFLEIRNKRYDQKLRIGHAVDTIILSRSRKHGLVNRQAHIIFDFPSDGSLYVNTFYLGKKTESTQEIDTYKVEVQCNDFFYEKAEYTQEIDILLQLLVAQDIT</sequence>
<dbReference type="EMBL" id="JH600070">
    <property type="protein sequence ID" value="EIJ43621.1"/>
    <property type="molecule type" value="Genomic_DNA"/>
</dbReference>
<dbReference type="Proteomes" id="UP000005744">
    <property type="component" value="Unassembled WGS sequence"/>
</dbReference>